<feature type="domain" description="AAA+ ATPase" evidence="5">
    <location>
        <begin position="10"/>
        <end position="320"/>
    </location>
</feature>
<dbReference type="InterPro" id="IPR027417">
    <property type="entry name" value="P-loop_NTPase"/>
</dbReference>
<dbReference type="SUPFAM" id="SSF52540">
    <property type="entry name" value="P-loop containing nucleoside triphosphate hydrolases"/>
    <property type="match status" value="2"/>
</dbReference>
<evidence type="ECO:0000256" key="2">
    <source>
        <dbReference type="ARBA" id="ARBA00022801"/>
    </source>
</evidence>
<gene>
    <name evidence="6" type="ORF">CMUC_1638</name>
</gene>
<protein>
    <submittedName>
        <fullName evidence="6">Putative helicase, PIF1 family (DUF889 domain)</fullName>
    </submittedName>
</protein>
<evidence type="ECO:0000256" key="3">
    <source>
        <dbReference type="ARBA" id="ARBA00022806"/>
    </source>
</evidence>
<proteinExistence type="predicted"/>
<sequence>MLEEILEILKHSNVFLTGGGGVGKSYLTSAIIKRYRSELKNVIILGSTGISAVNIGGVSVHSFFKFGICSDFNELLAYDKKQTEKLKRLKTMLDSADLIVLDEISMVSANLLEMIRFRLLNSKFSGRLLFVGDFYQLPPVKKQTKQNALFDFSYAFNASAWRDFNLTNIELKISKRTQDIKFYDILSRLRVGVIDDEVASYTKSLLVFKFEPSENTSVLFGTNVGVDRLNNFMLERIKSPAITLKAQISVFEEGLNPKRLESFKASLNVPEELIIKLGARVIFITNKWGEYYNGEQGEVMQVVRDGAEISSVIIRKENGEICEVERNNFKLSEPISDENGLSERVLASFLQFPFKLSYALTIHKSQGMSISNLTCDLNQIFANGQFYVALSRAIDPANLKLIYSRTQDFYRYLQRVVKVDEEVRKFYMQSEFKNIKESI</sequence>
<dbReference type="InterPro" id="IPR003840">
    <property type="entry name" value="DNA_helicase_dom"/>
</dbReference>
<dbReference type="Pfam" id="PF02689">
    <property type="entry name" value="Herpes_Helicase"/>
    <property type="match status" value="1"/>
</dbReference>
<keyword evidence="4" id="KW-0067">ATP-binding</keyword>
<dbReference type="RefSeq" id="WP_171994134.1">
    <property type="nucleotide sequence ID" value="NZ_CP012542.1"/>
</dbReference>
<reference evidence="6 7" key="1">
    <citation type="submission" date="2016-07" db="EMBL/GenBank/DDBJ databases">
        <title>Comparative genomics of the Campylobacter concisus group.</title>
        <authorList>
            <person name="Miller W.G."/>
            <person name="Yee E."/>
            <person name="Chapman M.H."/>
            <person name="Huynh S."/>
            <person name="Bono J.L."/>
            <person name="On S.L.W."/>
            <person name="StLeger J."/>
            <person name="Foster G."/>
            <person name="Parker C.T."/>
        </authorList>
    </citation>
    <scope>NUCLEOTIDE SEQUENCE [LARGE SCALE GENOMIC DNA]</scope>
    <source>
        <strain evidence="6 7">CCUG 21559</strain>
    </source>
</reference>
<dbReference type="AlphaFoldDB" id="A0A6G5QI79"/>
<evidence type="ECO:0000256" key="4">
    <source>
        <dbReference type="ARBA" id="ARBA00022840"/>
    </source>
</evidence>
<organism evidence="6 7">
    <name type="scientific">Campylobacter mucosalis CCUG 21559</name>
    <dbReference type="NCBI Taxonomy" id="1032067"/>
    <lineage>
        <taxon>Bacteria</taxon>
        <taxon>Pseudomonadati</taxon>
        <taxon>Campylobacterota</taxon>
        <taxon>Epsilonproteobacteria</taxon>
        <taxon>Campylobacterales</taxon>
        <taxon>Campylobacteraceae</taxon>
        <taxon>Campylobacter</taxon>
    </lineage>
</organism>
<dbReference type="SMART" id="SM00382">
    <property type="entry name" value="AAA"/>
    <property type="match status" value="1"/>
</dbReference>
<dbReference type="PANTHER" id="PTHR47642">
    <property type="entry name" value="ATP-DEPENDENT DNA HELICASE"/>
    <property type="match status" value="1"/>
</dbReference>
<dbReference type="Proteomes" id="UP000503264">
    <property type="component" value="Chromosome"/>
</dbReference>
<dbReference type="GO" id="GO:0016787">
    <property type="term" value="F:hydrolase activity"/>
    <property type="evidence" value="ECO:0007669"/>
    <property type="project" value="UniProtKB-KW"/>
</dbReference>
<keyword evidence="1" id="KW-0547">Nucleotide-binding</keyword>
<dbReference type="PANTHER" id="PTHR47642:SF5">
    <property type="entry name" value="ATP-DEPENDENT DNA HELICASE"/>
    <property type="match status" value="1"/>
</dbReference>
<dbReference type="EMBL" id="CP012542">
    <property type="protein sequence ID" value="QCD45388.1"/>
    <property type="molecule type" value="Genomic_DNA"/>
</dbReference>
<dbReference type="InterPro" id="IPR010285">
    <property type="entry name" value="DNA_helicase_pif1-like_DEAD"/>
</dbReference>
<evidence type="ECO:0000256" key="1">
    <source>
        <dbReference type="ARBA" id="ARBA00022741"/>
    </source>
</evidence>
<dbReference type="Pfam" id="PF05970">
    <property type="entry name" value="PIF1"/>
    <property type="match status" value="1"/>
</dbReference>
<evidence type="ECO:0000313" key="7">
    <source>
        <dbReference type="Proteomes" id="UP000503264"/>
    </source>
</evidence>
<dbReference type="InterPro" id="IPR051055">
    <property type="entry name" value="PIF1_helicase"/>
</dbReference>
<accession>A0A6G5QI79</accession>
<name>A0A6G5QI79_9BACT</name>
<keyword evidence="2" id="KW-0378">Hydrolase</keyword>
<evidence type="ECO:0000313" key="6">
    <source>
        <dbReference type="EMBL" id="QCD45388.1"/>
    </source>
</evidence>
<dbReference type="GO" id="GO:0005524">
    <property type="term" value="F:ATP binding"/>
    <property type="evidence" value="ECO:0007669"/>
    <property type="project" value="UniProtKB-KW"/>
</dbReference>
<dbReference type="Gene3D" id="3.40.50.300">
    <property type="entry name" value="P-loop containing nucleotide triphosphate hydrolases"/>
    <property type="match status" value="2"/>
</dbReference>
<evidence type="ECO:0000259" key="5">
    <source>
        <dbReference type="SMART" id="SM00382"/>
    </source>
</evidence>
<dbReference type="InterPro" id="IPR003593">
    <property type="entry name" value="AAA+_ATPase"/>
</dbReference>
<dbReference type="CDD" id="cd18809">
    <property type="entry name" value="SF1_C_RecD"/>
    <property type="match status" value="1"/>
</dbReference>
<dbReference type="GO" id="GO:0000723">
    <property type="term" value="P:telomere maintenance"/>
    <property type="evidence" value="ECO:0007669"/>
    <property type="project" value="InterPro"/>
</dbReference>
<dbReference type="GO" id="GO:0006281">
    <property type="term" value="P:DNA repair"/>
    <property type="evidence" value="ECO:0007669"/>
    <property type="project" value="InterPro"/>
</dbReference>
<keyword evidence="7" id="KW-1185">Reference proteome</keyword>
<dbReference type="GO" id="GO:0003678">
    <property type="term" value="F:DNA helicase activity"/>
    <property type="evidence" value="ECO:0007669"/>
    <property type="project" value="InterPro"/>
</dbReference>
<keyword evidence="3 6" id="KW-0347">Helicase</keyword>